<dbReference type="InterPro" id="IPR025331">
    <property type="entry name" value="TNT"/>
</dbReference>
<keyword evidence="4" id="KW-1185">Reference proteome</keyword>
<dbReference type="EMBL" id="RCDD01000014">
    <property type="protein sequence ID" value="RLK53555.1"/>
    <property type="molecule type" value="Genomic_DNA"/>
</dbReference>
<dbReference type="OrthoDB" id="5524878at2"/>
<feature type="compositionally biased region" description="Basic and acidic residues" evidence="1">
    <location>
        <begin position="468"/>
        <end position="478"/>
    </location>
</feature>
<dbReference type="GO" id="GO:0050135">
    <property type="term" value="F:NADP+ nucleosidase activity"/>
    <property type="evidence" value="ECO:0007669"/>
    <property type="project" value="InterPro"/>
</dbReference>
<dbReference type="InterPro" id="IPR053024">
    <property type="entry name" value="Fungal_surface_NADase"/>
</dbReference>
<dbReference type="RefSeq" id="WP_121394998.1">
    <property type="nucleotide sequence ID" value="NZ_RCDD01000014.1"/>
</dbReference>
<feature type="compositionally biased region" description="Basic and acidic residues" evidence="1">
    <location>
        <begin position="405"/>
        <end position="414"/>
    </location>
</feature>
<feature type="compositionally biased region" description="Polar residues" evidence="1">
    <location>
        <begin position="314"/>
        <end position="326"/>
    </location>
</feature>
<dbReference type="PANTHER" id="PTHR42059:SF1">
    <property type="entry name" value="TNT DOMAIN-CONTAINING PROTEIN"/>
    <property type="match status" value="1"/>
</dbReference>
<accession>A0A421ATZ1</accession>
<feature type="compositionally biased region" description="Polar residues" evidence="1">
    <location>
        <begin position="373"/>
        <end position="382"/>
    </location>
</feature>
<feature type="compositionally biased region" description="Polar residues" evidence="1">
    <location>
        <begin position="677"/>
        <end position="692"/>
    </location>
</feature>
<dbReference type="Proteomes" id="UP000282454">
    <property type="component" value="Unassembled WGS sequence"/>
</dbReference>
<protein>
    <submittedName>
        <fullName evidence="3">Uncharacterized protein DUF4237</fullName>
    </submittedName>
</protein>
<gene>
    <name evidence="3" type="ORF">CLV68_6722</name>
</gene>
<sequence length="751" mass="80766">MDDNGVPLTYLGTRQGEHPYAAMGDYVPMGGDRSNGMGSYDQRTRGLVADHNPWGSHSDRDDFNQHHRPDGTYRTNQWPPHGGAVPGSQRDVTLPVGSVLDRFGRETGRYLSPMGADGQPYHYRERAIFPDNAEAGYHVYVVQDPSGLRGEMADVAPALGQPGGGRQFTLPDTTSVEQLLQQGVLREVHVVPTDGAIRGVDLSAVPESLRPNAFATPAGGALFDRDDASTRAAADAVTPIPGHFVLDVHSDGSAAVVNGQRLGGAELADLARAMGWNGSDPIVLNACEAGRTPDGLGADLARHAGVPVIAPTERSWSGEQNTTPYSSGADYTDADGRTYPRIPPDGGWNSFSPDGDMTPTGSNGLPVTDATAPRSTSDSTPPDLSRGLIQSDFTPPPARNADNPVRIDVDDRANPDPNDPNRPLRSDEPLIGRTGLTPNTAYHVDGRGTYYTDHTGAITHADLVSPNTRDDSNPDVERPAPNTTYRVDVDGAEHRYTTDDRGFPPRYLEWSEPYTTNPDNPVRVPAPGAVPGDPLGPLGHREAFSDRTNLPPNTRFDVPGRGTFYTGPPDANGFGRVVAVEAVSSPGGPRDSANPDLNNFHPNTVYVLDGSYVISTNEHGIAAEATDERTYGPSRRETRNQWSQDIVAGVGGSRFDGGHIKPNQVTQPTPDAVGQFPQLTTQNQGRGTPNNRDTWYGQDMRVARDQRGGARVEWHDFQGDGGPTPHQVHTRFVLTDASGAPRIILRRYDNV</sequence>
<feature type="region of interest" description="Disordered" evidence="1">
    <location>
        <begin position="666"/>
        <end position="692"/>
    </location>
</feature>
<organism evidence="3 4">
    <name type="scientific">Actinokineospora cianjurensis</name>
    <dbReference type="NCBI Taxonomy" id="585224"/>
    <lineage>
        <taxon>Bacteria</taxon>
        <taxon>Bacillati</taxon>
        <taxon>Actinomycetota</taxon>
        <taxon>Actinomycetes</taxon>
        <taxon>Pseudonocardiales</taxon>
        <taxon>Pseudonocardiaceae</taxon>
        <taxon>Actinokineospora</taxon>
    </lineage>
</organism>
<feature type="region of interest" description="Disordered" evidence="1">
    <location>
        <begin position="50"/>
        <end position="92"/>
    </location>
</feature>
<evidence type="ECO:0000313" key="3">
    <source>
        <dbReference type="EMBL" id="RLK53555.1"/>
    </source>
</evidence>
<dbReference type="PANTHER" id="PTHR42059">
    <property type="entry name" value="TNT DOMAIN-CONTAINING PROTEIN"/>
    <property type="match status" value="1"/>
</dbReference>
<evidence type="ECO:0000259" key="2">
    <source>
        <dbReference type="Pfam" id="PF14021"/>
    </source>
</evidence>
<reference evidence="3 4" key="1">
    <citation type="submission" date="2018-10" db="EMBL/GenBank/DDBJ databases">
        <title>Genomic Encyclopedia of Archaeal and Bacterial Type Strains, Phase II (KMG-II): from individual species to whole genera.</title>
        <authorList>
            <person name="Goeker M."/>
        </authorList>
    </citation>
    <scope>NUCLEOTIDE SEQUENCE [LARGE SCALE GENOMIC DNA]</scope>
    <source>
        <strain evidence="3 4">DSM 45657</strain>
    </source>
</reference>
<feature type="region of interest" description="Disordered" evidence="1">
    <location>
        <begin position="311"/>
        <end position="439"/>
    </location>
</feature>
<feature type="region of interest" description="Disordered" evidence="1">
    <location>
        <begin position="463"/>
        <end position="483"/>
    </location>
</feature>
<evidence type="ECO:0000256" key="1">
    <source>
        <dbReference type="SAM" id="MobiDB-lite"/>
    </source>
</evidence>
<feature type="domain" description="TNT" evidence="2">
    <location>
        <begin position="93"/>
        <end position="188"/>
    </location>
</feature>
<comment type="caution">
    <text evidence="3">The sequence shown here is derived from an EMBL/GenBank/DDBJ whole genome shotgun (WGS) entry which is preliminary data.</text>
</comment>
<dbReference type="AlphaFoldDB" id="A0A421ATZ1"/>
<name>A0A421ATZ1_9PSEU</name>
<feature type="compositionally biased region" description="Basic and acidic residues" evidence="1">
    <location>
        <begin position="57"/>
        <end position="71"/>
    </location>
</feature>
<dbReference type="Pfam" id="PF14021">
    <property type="entry name" value="TNT"/>
    <property type="match status" value="1"/>
</dbReference>
<evidence type="ECO:0000313" key="4">
    <source>
        <dbReference type="Proteomes" id="UP000282454"/>
    </source>
</evidence>
<proteinExistence type="predicted"/>